<accession>A0A7X0J2S4</accession>
<organism evidence="2 3">
    <name type="scientific">Pedobacter cryoconitis</name>
    <dbReference type="NCBI Taxonomy" id="188932"/>
    <lineage>
        <taxon>Bacteria</taxon>
        <taxon>Pseudomonadati</taxon>
        <taxon>Bacteroidota</taxon>
        <taxon>Sphingobacteriia</taxon>
        <taxon>Sphingobacteriales</taxon>
        <taxon>Sphingobacteriaceae</taxon>
        <taxon>Pedobacter</taxon>
    </lineage>
</organism>
<gene>
    <name evidence="2" type="ORF">HDF25_002175</name>
</gene>
<name>A0A7X0J2S4_9SPHI</name>
<dbReference type="PROSITE" id="PS50995">
    <property type="entry name" value="HTH_MARR_2"/>
    <property type="match status" value="1"/>
</dbReference>
<dbReference type="AlphaFoldDB" id="A0A7X0J2S4"/>
<dbReference type="Gene3D" id="1.10.10.10">
    <property type="entry name" value="Winged helix-like DNA-binding domain superfamily/Winged helix DNA-binding domain"/>
    <property type="match status" value="1"/>
</dbReference>
<keyword evidence="2" id="KW-0238">DNA-binding</keyword>
<evidence type="ECO:0000313" key="2">
    <source>
        <dbReference type="EMBL" id="MBB6500031.1"/>
    </source>
</evidence>
<dbReference type="GO" id="GO:0003677">
    <property type="term" value="F:DNA binding"/>
    <property type="evidence" value="ECO:0007669"/>
    <property type="project" value="UniProtKB-KW"/>
</dbReference>
<dbReference type="SUPFAM" id="SSF46785">
    <property type="entry name" value="Winged helix' DNA-binding domain"/>
    <property type="match status" value="1"/>
</dbReference>
<dbReference type="EMBL" id="JACHCC010000005">
    <property type="protein sequence ID" value="MBB6500031.1"/>
    <property type="molecule type" value="Genomic_DNA"/>
</dbReference>
<dbReference type="GO" id="GO:0003700">
    <property type="term" value="F:DNA-binding transcription factor activity"/>
    <property type="evidence" value="ECO:0007669"/>
    <property type="project" value="InterPro"/>
</dbReference>
<sequence length="154" mass="17811">MSLQKENKAPRYESAFHEAMVNVAFTHNWCNEQMKQAVSLYEITNQQFNVLRILRGQHPDPSTINLLKSRMLDKMCDASRIVDRLVQKDLVDKQINPYDKRAVDIMINEKGQALLKRMDREMDLSGILSCNLNTEEAKQLILLLEKARGSHPDL</sequence>
<dbReference type="Pfam" id="PF01047">
    <property type="entry name" value="MarR"/>
    <property type="match status" value="1"/>
</dbReference>
<dbReference type="PANTHER" id="PTHR33164:SF43">
    <property type="entry name" value="HTH-TYPE TRANSCRIPTIONAL REPRESSOR YETL"/>
    <property type="match status" value="1"/>
</dbReference>
<proteinExistence type="predicted"/>
<dbReference type="PANTHER" id="PTHR33164">
    <property type="entry name" value="TRANSCRIPTIONAL REGULATOR, MARR FAMILY"/>
    <property type="match status" value="1"/>
</dbReference>
<dbReference type="RefSeq" id="WP_184624750.1">
    <property type="nucleotide sequence ID" value="NZ_JACHCC010000005.1"/>
</dbReference>
<protein>
    <submittedName>
        <fullName evidence="2">DNA-binding MarR family transcriptional regulator</fullName>
    </submittedName>
</protein>
<dbReference type="InterPro" id="IPR000835">
    <property type="entry name" value="HTH_MarR-typ"/>
</dbReference>
<dbReference type="InterPro" id="IPR036390">
    <property type="entry name" value="WH_DNA-bd_sf"/>
</dbReference>
<dbReference type="Proteomes" id="UP000521017">
    <property type="component" value="Unassembled WGS sequence"/>
</dbReference>
<dbReference type="GO" id="GO:0006950">
    <property type="term" value="P:response to stress"/>
    <property type="evidence" value="ECO:0007669"/>
    <property type="project" value="TreeGrafter"/>
</dbReference>
<dbReference type="InterPro" id="IPR039422">
    <property type="entry name" value="MarR/SlyA-like"/>
</dbReference>
<feature type="domain" description="HTH marR-type" evidence="1">
    <location>
        <begin position="13"/>
        <end position="149"/>
    </location>
</feature>
<evidence type="ECO:0000259" key="1">
    <source>
        <dbReference type="PROSITE" id="PS50995"/>
    </source>
</evidence>
<dbReference type="PRINTS" id="PR00598">
    <property type="entry name" value="HTHMARR"/>
</dbReference>
<evidence type="ECO:0000313" key="3">
    <source>
        <dbReference type="Proteomes" id="UP000521017"/>
    </source>
</evidence>
<reference evidence="2 3" key="1">
    <citation type="submission" date="2020-08" db="EMBL/GenBank/DDBJ databases">
        <title>Genomic Encyclopedia of Type Strains, Phase IV (KMG-V): Genome sequencing to study the core and pangenomes of soil and plant-associated prokaryotes.</title>
        <authorList>
            <person name="Whitman W."/>
        </authorList>
    </citation>
    <scope>NUCLEOTIDE SEQUENCE [LARGE SCALE GENOMIC DNA]</scope>
    <source>
        <strain evidence="2 3">M2T3</strain>
    </source>
</reference>
<dbReference type="InterPro" id="IPR036388">
    <property type="entry name" value="WH-like_DNA-bd_sf"/>
</dbReference>
<dbReference type="SMART" id="SM00347">
    <property type="entry name" value="HTH_MARR"/>
    <property type="match status" value="1"/>
</dbReference>
<comment type="caution">
    <text evidence="2">The sequence shown here is derived from an EMBL/GenBank/DDBJ whole genome shotgun (WGS) entry which is preliminary data.</text>
</comment>